<evidence type="ECO:0000313" key="12">
    <source>
        <dbReference type="EMBL" id="TQV86671.1"/>
    </source>
</evidence>
<dbReference type="SUPFAM" id="SSF56214">
    <property type="entry name" value="4'-phosphopantetheinyl transferase"/>
    <property type="match status" value="1"/>
</dbReference>
<dbReference type="EMBL" id="VIKS01000010">
    <property type="protein sequence ID" value="TQV86671.1"/>
    <property type="molecule type" value="Genomic_DNA"/>
</dbReference>
<dbReference type="GO" id="GO:0006633">
    <property type="term" value="P:fatty acid biosynthetic process"/>
    <property type="evidence" value="ECO:0007669"/>
    <property type="project" value="UniProtKB-UniRule"/>
</dbReference>
<evidence type="ECO:0000256" key="3">
    <source>
        <dbReference type="ARBA" id="ARBA00022723"/>
    </source>
</evidence>
<dbReference type="HAMAP" id="MF_00101">
    <property type="entry name" value="AcpS"/>
    <property type="match status" value="1"/>
</dbReference>
<comment type="cofactor">
    <cofactor evidence="10">
        <name>Mg(2+)</name>
        <dbReference type="ChEBI" id="CHEBI:18420"/>
    </cofactor>
</comment>
<dbReference type="Gene3D" id="3.90.470.20">
    <property type="entry name" value="4'-phosphopantetheinyl transferase domain"/>
    <property type="match status" value="1"/>
</dbReference>
<dbReference type="NCBIfam" id="TIGR00556">
    <property type="entry name" value="pantethn_trn"/>
    <property type="match status" value="1"/>
</dbReference>
<dbReference type="AlphaFoldDB" id="A0A545UB32"/>
<dbReference type="EC" id="2.7.8.7" evidence="10"/>
<protein>
    <recommendedName>
        <fullName evidence="10">Holo-[acyl-carrier-protein] synthase</fullName>
        <shortName evidence="10">Holo-ACP synthase</shortName>
        <ecNumber evidence="10">2.7.8.7</ecNumber>
    </recommendedName>
    <alternativeName>
        <fullName evidence="10">4'-phosphopantetheinyl transferase AcpS</fullName>
    </alternativeName>
</protein>
<dbReference type="InterPro" id="IPR002582">
    <property type="entry name" value="ACPS"/>
</dbReference>
<dbReference type="RefSeq" id="WP_142932596.1">
    <property type="nucleotide sequence ID" value="NZ_ML660166.1"/>
</dbReference>
<keyword evidence="2 10" id="KW-0808">Transferase</keyword>
<accession>A0A545UB32</accession>
<evidence type="ECO:0000256" key="7">
    <source>
        <dbReference type="ARBA" id="ARBA00023160"/>
    </source>
</evidence>
<evidence type="ECO:0000256" key="9">
    <source>
        <dbReference type="ARBA" id="ARBA00054726"/>
    </source>
</evidence>
<dbReference type="GO" id="GO:0008897">
    <property type="term" value="F:holo-[acyl-carrier-protein] synthase activity"/>
    <property type="evidence" value="ECO:0007669"/>
    <property type="project" value="UniProtKB-UniRule"/>
</dbReference>
<comment type="similarity">
    <text evidence="10">Belongs to the P-Pant transferase superfamily. AcpS family.</text>
</comment>
<keyword evidence="6 10" id="KW-0443">Lipid metabolism</keyword>
<reference evidence="12 13" key="1">
    <citation type="submission" date="2019-07" db="EMBL/GenBank/DDBJ databases">
        <title>Draft genome for Aliikangiella sp. M105.</title>
        <authorList>
            <person name="Wang G."/>
        </authorList>
    </citation>
    <scope>NUCLEOTIDE SEQUENCE [LARGE SCALE GENOMIC DNA]</scope>
    <source>
        <strain evidence="12 13">M105</strain>
    </source>
</reference>
<sequence length="127" mass="14125">MSIWGNGIDLCEISRVEKSLEKHGDVFANKILHPNEKLVFDTHRFKAKYLAKRFAAKEAFAKALGTGIAEGVILPDIEVINQKSGKPELRLHGIAHTKVAEIGDARLHLSISDERRYAVAQVIIELV</sequence>
<evidence type="ECO:0000256" key="2">
    <source>
        <dbReference type="ARBA" id="ARBA00022679"/>
    </source>
</evidence>
<dbReference type="InterPro" id="IPR037143">
    <property type="entry name" value="4-PPantetheinyl_Trfase_dom_sf"/>
</dbReference>
<dbReference type="GO" id="GO:0005737">
    <property type="term" value="C:cytoplasm"/>
    <property type="evidence" value="ECO:0007669"/>
    <property type="project" value="UniProtKB-SubCell"/>
</dbReference>
<keyword evidence="5 10" id="KW-0460">Magnesium</keyword>
<comment type="function">
    <text evidence="10">Transfers the 4'-phosphopantetheine moiety from coenzyme A to a Ser of acyl-carrier-protein.</text>
</comment>
<feature type="binding site" evidence="10">
    <location>
        <position position="58"/>
    </location>
    <ligand>
        <name>Mg(2+)</name>
        <dbReference type="ChEBI" id="CHEBI:18420"/>
    </ligand>
</feature>
<feature type="domain" description="4'-phosphopantetheinyl transferase" evidence="11">
    <location>
        <begin position="7"/>
        <end position="104"/>
    </location>
</feature>
<name>A0A545UB32_9GAMM</name>
<comment type="function">
    <text evidence="9">Transfers the 4'-phosphopantetheine moiety from coenzyme A to the 'Ser-36' of acyl-carrier-protein.</text>
</comment>
<keyword evidence="1 10" id="KW-0444">Lipid biosynthesis</keyword>
<keyword evidence="7 10" id="KW-0275">Fatty acid biosynthesis</keyword>
<dbReference type="Pfam" id="PF01648">
    <property type="entry name" value="ACPS"/>
    <property type="match status" value="1"/>
</dbReference>
<evidence type="ECO:0000259" key="11">
    <source>
        <dbReference type="Pfam" id="PF01648"/>
    </source>
</evidence>
<dbReference type="InterPro" id="IPR008278">
    <property type="entry name" value="4-PPantetheinyl_Trfase_dom"/>
</dbReference>
<dbReference type="InterPro" id="IPR004568">
    <property type="entry name" value="Ppantetheine-prot_Trfase_dom"/>
</dbReference>
<keyword evidence="4 10" id="KW-0276">Fatty acid metabolism</keyword>
<dbReference type="GO" id="GO:0000287">
    <property type="term" value="F:magnesium ion binding"/>
    <property type="evidence" value="ECO:0007669"/>
    <property type="project" value="UniProtKB-UniRule"/>
</dbReference>
<keyword evidence="3 10" id="KW-0479">Metal-binding</keyword>
<evidence type="ECO:0000256" key="10">
    <source>
        <dbReference type="HAMAP-Rule" id="MF_00101"/>
    </source>
</evidence>
<comment type="caution">
    <text evidence="12">The sequence shown here is derived from an EMBL/GenBank/DDBJ whole genome shotgun (WGS) entry which is preliminary data.</text>
</comment>
<evidence type="ECO:0000256" key="4">
    <source>
        <dbReference type="ARBA" id="ARBA00022832"/>
    </source>
</evidence>
<dbReference type="Proteomes" id="UP000315439">
    <property type="component" value="Unassembled WGS sequence"/>
</dbReference>
<evidence type="ECO:0000256" key="5">
    <source>
        <dbReference type="ARBA" id="ARBA00022842"/>
    </source>
</evidence>
<evidence type="ECO:0000256" key="8">
    <source>
        <dbReference type="ARBA" id="ARBA00050875"/>
    </source>
</evidence>
<feature type="binding site" evidence="10">
    <location>
        <position position="9"/>
    </location>
    <ligand>
        <name>Mg(2+)</name>
        <dbReference type="ChEBI" id="CHEBI:18420"/>
    </ligand>
</feature>
<dbReference type="OrthoDB" id="517356at2"/>
<dbReference type="FunFam" id="3.90.470.20:FF:000001">
    <property type="entry name" value="Holo-[acyl-carrier-protein] synthase"/>
    <property type="match status" value="1"/>
</dbReference>
<evidence type="ECO:0000256" key="6">
    <source>
        <dbReference type="ARBA" id="ARBA00023098"/>
    </source>
</evidence>
<evidence type="ECO:0000256" key="1">
    <source>
        <dbReference type="ARBA" id="ARBA00022516"/>
    </source>
</evidence>
<evidence type="ECO:0000313" key="13">
    <source>
        <dbReference type="Proteomes" id="UP000315439"/>
    </source>
</evidence>
<keyword evidence="10" id="KW-0963">Cytoplasm</keyword>
<keyword evidence="13" id="KW-1185">Reference proteome</keyword>
<comment type="catalytic activity">
    <reaction evidence="8 10">
        <text>apo-[ACP] + CoA = holo-[ACP] + adenosine 3',5'-bisphosphate + H(+)</text>
        <dbReference type="Rhea" id="RHEA:12068"/>
        <dbReference type="Rhea" id="RHEA-COMP:9685"/>
        <dbReference type="Rhea" id="RHEA-COMP:9690"/>
        <dbReference type="ChEBI" id="CHEBI:15378"/>
        <dbReference type="ChEBI" id="CHEBI:29999"/>
        <dbReference type="ChEBI" id="CHEBI:57287"/>
        <dbReference type="ChEBI" id="CHEBI:58343"/>
        <dbReference type="ChEBI" id="CHEBI:64479"/>
        <dbReference type="EC" id="2.7.8.7"/>
    </reaction>
</comment>
<proteinExistence type="inferred from homology"/>
<dbReference type="NCBIfam" id="TIGR00516">
    <property type="entry name" value="acpS"/>
    <property type="match status" value="1"/>
</dbReference>
<organism evidence="12 13">
    <name type="scientific">Aliikangiella coralliicola</name>
    <dbReference type="NCBI Taxonomy" id="2592383"/>
    <lineage>
        <taxon>Bacteria</taxon>
        <taxon>Pseudomonadati</taxon>
        <taxon>Pseudomonadota</taxon>
        <taxon>Gammaproteobacteria</taxon>
        <taxon>Oceanospirillales</taxon>
        <taxon>Pleioneaceae</taxon>
        <taxon>Aliikangiella</taxon>
    </lineage>
</organism>
<gene>
    <name evidence="10" type="primary">acpS</name>
    <name evidence="12" type="ORF">FLL46_17410</name>
</gene>
<comment type="subcellular location">
    <subcellularLocation>
        <location evidence="10">Cytoplasm</location>
    </subcellularLocation>
</comment>